<sequence>MHNISQTNSVIFGGAASVGREPPRLTASDIIALDATSTITLPSEYSQRKAISATPTSIIDRSLSLSFSRYALPKPLVNNLNALGIKDIYPWQKQCLLGPGLLNGTRNLVYSAPTGGGKSLVADILMLKRVLEERNAKALLILPYVALVQEKVRWLRNIVQDIKKTPLEVNETDEKPRLWQKRPDEDNIRVVGLFGGGKIRVAWSDFDIGVCTFEKANMLINTAIDDCSVINLKAVVLDELHMVDDDHRGYLMELIATKLMSLEHSVQIIGMSATLSNIELLSTWLDAHMYKTFYQPIPVAEHLVYESRVYAASSTIGILKTAGQLQQTSGSSLELDSQPIRAIQTSQHKEFRDPVLNAVIALTNETVRSGYGVLVFCSSRQGCELDARLISRVLPSANEVDPVVFEKRSDLLGDLRSLSTGLDSTLAETIPAGVAFHHAGMTTEERDLISTAYDGGALKVVVATCSLAAGINLPARRVILHNARMGRDLIGPSMLRQMRGRAGRKGKDEIGETYLCCRKSDLEDVVELMSADLPQVSSGLTTDKHRIRRALLEVVSIRLVNSRESIDDYIRKTLLNLSSSLDLIQDHVESGLQDLLEMGFIERDNFNSYVATQLGKAVVASSLEPEDGAFVHREMQRALQAFVMDGEMHILYTFTPVQDLCVSVNWQIFRSEMEGLDDSGLRVMALLGLKPVIVNKMAQGGSLKESTPAEKETARIYRRFYLALQLRDLCNEMPVHAVALKYDMPRGTVQTLEQTCQGFAAGMIKFCEHMGWGAMAAILDHFSDRLKAGAKADLLALAKVTFIKSRTARVFYDNGFKTVASLANADPKELVPILMQAQPTKLRDKSKDEQKYEEKLLAKAQVITDSANRLWRTIWLALLAGLGESQDVLTATLDYGTFQGAYNLKYNISYWQKIPFAAPPIGQNRFRAPQPPLSITDGVYNSSQTFDMCPQRTVNGSEDCLYLGLYSRPWTRGAPLRPVVVTFYGGGFIQGSASFTLPPSAYPILNVSDASNMIFVYPNYRVNAFGFLPGKEIAEDPFSDANAGLLDQAMVIRWTRKYINQFGGDPDRITVWGQSAGGGSVLAQTIADYGGSAKGRKEKKPLFRQALASSPFWPKTYRVDAPEAQWRYDTLANMTGCTGPGSLKCLKSVDVQKIRDANLIIVDSHKYTTSTFEWGPVIDGVFLREPLSTAAAPRKGSIIAGYGMYNTHEGENFVPSGLKSSVDTGTPPFNASVASFDEWISGYLPTLSQSDLDKLKGLYPEVGSAEHVTSYNDSFTRAGLIYRDSTLACPAYWMAGSAQDGSWVGEYTISPAQHASDVYWWNTVNSAQQQDPLHYEGYAGALASFFMTGNPNALKLTAADVSGLPDLRTGQEWVIDSAGFTSANLVQLKDRCAFWRKVAPKIPI</sequence>
<name>A0ACC2JPF7_9PEZI</name>
<organism evidence="1 2">
    <name type="scientific">Lasiodiplodia mahajangana</name>
    <dbReference type="NCBI Taxonomy" id="1108764"/>
    <lineage>
        <taxon>Eukaryota</taxon>
        <taxon>Fungi</taxon>
        <taxon>Dikarya</taxon>
        <taxon>Ascomycota</taxon>
        <taxon>Pezizomycotina</taxon>
        <taxon>Dothideomycetes</taxon>
        <taxon>Dothideomycetes incertae sedis</taxon>
        <taxon>Botryosphaeriales</taxon>
        <taxon>Botryosphaeriaceae</taxon>
        <taxon>Lasiodiplodia</taxon>
    </lineage>
</organism>
<keyword evidence="2" id="KW-1185">Reference proteome</keyword>
<comment type="caution">
    <text evidence="1">The sequence shown here is derived from an EMBL/GenBank/DDBJ whole genome shotgun (WGS) entry which is preliminary data.</text>
</comment>
<gene>
    <name evidence="1" type="ORF">O1611_g4240</name>
</gene>
<dbReference type="EMBL" id="JAPUUL010000777">
    <property type="protein sequence ID" value="KAJ8129393.1"/>
    <property type="molecule type" value="Genomic_DNA"/>
</dbReference>
<accession>A0ACC2JPF7</accession>
<proteinExistence type="predicted"/>
<evidence type="ECO:0000313" key="1">
    <source>
        <dbReference type="EMBL" id="KAJ8129393.1"/>
    </source>
</evidence>
<evidence type="ECO:0000313" key="2">
    <source>
        <dbReference type="Proteomes" id="UP001153332"/>
    </source>
</evidence>
<protein>
    <submittedName>
        <fullName evidence="1">Uncharacterized protein</fullName>
    </submittedName>
</protein>
<dbReference type="Proteomes" id="UP001153332">
    <property type="component" value="Unassembled WGS sequence"/>
</dbReference>
<reference evidence="1" key="1">
    <citation type="submission" date="2022-12" db="EMBL/GenBank/DDBJ databases">
        <title>Genome Sequence of Lasiodiplodia mahajangana.</title>
        <authorList>
            <person name="Buettner E."/>
        </authorList>
    </citation>
    <scope>NUCLEOTIDE SEQUENCE</scope>
    <source>
        <strain evidence="1">VT137</strain>
    </source>
</reference>